<evidence type="ECO:0000313" key="2">
    <source>
        <dbReference type="EMBL" id="SDF76164.1"/>
    </source>
</evidence>
<evidence type="ECO:0000256" key="1">
    <source>
        <dbReference type="SAM" id="MobiDB-lite"/>
    </source>
</evidence>
<feature type="compositionally biased region" description="Basic and acidic residues" evidence="1">
    <location>
        <begin position="9"/>
        <end position="34"/>
    </location>
</feature>
<dbReference type="InterPro" id="IPR045423">
    <property type="entry name" value="DUF6510"/>
</dbReference>
<feature type="compositionally biased region" description="Gly residues" evidence="1">
    <location>
        <begin position="37"/>
        <end position="50"/>
    </location>
</feature>
<dbReference type="STRING" id="200378.SAMN05216553_103149"/>
<dbReference type="RefSeq" id="WP_245743823.1">
    <property type="nucleotide sequence ID" value="NZ_FNCC01000003.1"/>
</dbReference>
<keyword evidence="3" id="KW-1185">Reference proteome</keyword>
<evidence type="ECO:0000313" key="3">
    <source>
        <dbReference type="Proteomes" id="UP000199623"/>
    </source>
</evidence>
<gene>
    <name evidence="2" type="ORF">SAMN05216553_103149</name>
</gene>
<proteinExistence type="predicted"/>
<sequence>MGDGPVGGHPDELVGGHSGGRSDGRSDGHSDGPLDGHSGGLVDGRSGGHVDGNALAGDLGEIFAVDLTSATGRCSGCGHRGAVAALRVYRDAPGVVARCPECEEVVLRLVRGPDRAWLDLRGTVSLEIPLPS</sequence>
<dbReference type="Pfam" id="PF20120">
    <property type="entry name" value="DUF6510"/>
    <property type="match status" value="1"/>
</dbReference>
<accession>A0A1G7NQ38</accession>
<protein>
    <submittedName>
        <fullName evidence="2">Uncharacterized protein</fullName>
    </submittedName>
</protein>
<reference evidence="3" key="1">
    <citation type="submission" date="2016-10" db="EMBL/GenBank/DDBJ databases">
        <authorList>
            <person name="Varghese N."/>
            <person name="Submissions S."/>
        </authorList>
    </citation>
    <scope>NUCLEOTIDE SEQUENCE [LARGE SCALE GENOMIC DNA]</scope>
    <source>
        <strain evidence="3">CGMCC 4.3506</strain>
    </source>
</reference>
<dbReference type="EMBL" id="FNCC01000003">
    <property type="protein sequence ID" value="SDF76164.1"/>
    <property type="molecule type" value="Genomic_DNA"/>
</dbReference>
<organism evidence="2 3">
    <name type="scientific">Lentzea fradiae</name>
    <dbReference type="NCBI Taxonomy" id="200378"/>
    <lineage>
        <taxon>Bacteria</taxon>
        <taxon>Bacillati</taxon>
        <taxon>Actinomycetota</taxon>
        <taxon>Actinomycetes</taxon>
        <taxon>Pseudonocardiales</taxon>
        <taxon>Pseudonocardiaceae</taxon>
        <taxon>Lentzea</taxon>
    </lineage>
</organism>
<dbReference type="Proteomes" id="UP000199623">
    <property type="component" value="Unassembled WGS sequence"/>
</dbReference>
<name>A0A1G7NQ38_9PSEU</name>
<dbReference type="AlphaFoldDB" id="A0A1G7NQ38"/>
<feature type="region of interest" description="Disordered" evidence="1">
    <location>
        <begin position="1"/>
        <end position="50"/>
    </location>
</feature>